<evidence type="ECO:0000256" key="1">
    <source>
        <dbReference type="SAM" id="MobiDB-lite"/>
    </source>
</evidence>
<dbReference type="FunFam" id="3.40.50.1000:FF:000155">
    <property type="entry name" value="Putative magnesium dependent phosphatase"/>
    <property type="match status" value="1"/>
</dbReference>
<dbReference type="EMBL" id="CP069031">
    <property type="protein sequence ID" value="QRC99292.1"/>
    <property type="molecule type" value="Genomic_DNA"/>
</dbReference>
<gene>
    <name evidence="2" type="ORF">JI435_066210</name>
</gene>
<dbReference type="SUPFAM" id="SSF56784">
    <property type="entry name" value="HAD-like"/>
    <property type="match status" value="1"/>
</dbReference>
<dbReference type="KEGG" id="pno:SNOG_06621"/>
<dbReference type="CDD" id="cd07501">
    <property type="entry name" value="HAD_MDP-1_like"/>
    <property type="match status" value="1"/>
</dbReference>
<evidence type="ECO:0008006" key="4">
    <source>
        <dbReference type="Google" id="ProtNLM"/>
    </source>
</evidence>
<dbReference type="PANTHER" id="PTHR17901:SF14">
    <property type="entry name" value="MAGNESIUM-DEPENDENT PHOSPHATASE 1"/>
    <property type="match status" value="1"/>
</dbReference>
<dbReference type="SFLD" id="SFLDS00003">
    <property type="entry name" value="Haloacid_Dehalogenase"/>
    <property type="match status" value="1"/>
</dbReference>
<sequence length="212" mass="23566">MPRRSGTSSLSTDGTTGTATTTKLPDKVQWPSTFTDGLPLPKIMVFDLDYTLWPFWVDTHVTGPVKAVEGGLKVKDRYGEGYGFYADVGGILEALKSKSILIAAASRTSAPDLGRELLKLLKIPNSIGSSGRAIDYFDHLQIYPGSKTTHFTRIHRDSGIEYDEMLFFDDESRNKNVETLGVTMWLVKDGVTRKEIDDGVRSWRTRTGRTKA</sequence>
<name>A0A7U2F6J1_PHANO</name>
<dbReference type="GO" id="GO:0016791">
    <property type="term" value="F:phosphatase activity"/>
    <property type="evidence" value="ECO:0007669"/>
    <property type="project" value="InterPro"/>
</dbReference>
<organism evidence="2 3">
    <name type="scientific">Phaeosphaeria nodorum (strain SN15 / ATCC MYA-4574 / FGSC 10173)</name>
    <name type="common">Glume blotch fungus</name>
    <name type="synonym">Parastagonospora nodorum</name>
    <dbReference type="NCBI Taxonomy" id="321614"/>
    <lineage>
        <taxon>Eukaryota</taxon>
        <taxon>Fungi</taxon>
        <taxon>Dikarya</taxon>
        <taxon>Ascomycota</taxon>
        <taxon>Pezizomycotina</taxon>
        <taxon>Dothideomycetes</taxon>
        <taxon>Pleosporomycetidae</taxon>
        <taxon>Pleosporales</taxon>
        <taxon>Pleosporineae</taxon>
        <taxon>Phaeosphaeriaceae</taxon>
        <taxon>Parastagonospora</taxon>
    </lineage>
</organism>
<evidence type="ECO:0000313" key="3">
    <source>
        <dbReference type="Proteomes" id="UP000663193"/>
    </source>
</evidence>
<dbReference type="Proteomes" id="UP000663193">
    <property type="component" value="Chromosome 9"/>
</dbReference>
<dbReference type="InterPro" id="IPR010033">
    <property type="entry name" value="HAD_SF_ppase_IIIC"/>
</dbReference>
<dbReference type="NCBIfam" id="TIGR01685">
    <property type="entry name" value="MDP-1"/>
    <property type="match status" value="1"/>
</dbReference>
<proteinExistence type="predicted"/>
<protein>
    <recommendedName>
        <fullName evidence="4">Magnesium-dependent phosphatase-1</fullName>
    </recommendedName>
</protein>
<dbReference type="Pfam" id="PF12689">
    <property type="entry name" value="Acid_PPase"/>
    <property type="match status" value="1"/>
</dbReference>
<dbReference type="InterPro" id="IPR010036">
    <property type="entry name" value="MDP_1_eu_arc"/>
</dbReference>
<feature type="region of interest" description="Disordered" evidence="1">
    <location>
        <begin position="1"/>
        <end position="24"/>
    </location>
</feature>
<accession>A0A7U2F6J1</accession>
<reference evidence="3" key="1">
    <citation type="journal article" date="2021" name="BMC Genomics">
        <title>Chromosome-level genome assembly and manually-curated proteome of model necrotroph Parastagonospora nodorum Sn15 reveals a genome-wide trove of candidate effector homologs, and redundancy of virulence-related functions within an accessory chromosome.</title>
        <authorList>
            <person name="Bertazzoni S."/>
            <person name="Jones D.A.B."/>
            <person name="Phan H.T."/>
            <person name="Tan K.-C."/>
            <person name="Hane J.K."/>
        </authorList>
    </citation>
    <scope>NUCLEOTIDE SEQUENCE [LARGE SCALE GENOMIC DNA]</scope>
    <source>
        <strain evidence="3">SN15 / ATCC MYA-4574 / FGSC 10173)</strain>
    </source>
</reference>
<dbReference type="SFLD" id="SFLDG01129">
    <property type="entry name" value="C1.5:_HAD__Beta-PGM__Phosphata"/>
    <property type="match status" value="1"/>
</dbReference>
<dbReference type="VEuPathDB" id="FungiDB:JI435_066210"/>
<dbReference type="InterPro" id="IPR035679">
    <property type="entry name" value="MDP-1_euk"/>
</dbReference>
<dbReference type="OMA" id="GVWAWRK"/>
<dbReference type="RefSeq" id="XP_001796987.1">
    <property type="nucleotide sequence ID" value="XM_001796935.1"/>
</dbReference>
<dbReference type="PANTHER" id="PTHR17901">
    <property type="entry name" value="MAGNESIUM-DEPENDENT PHOSPHATASE 1 MDP1"/>
    <property type="match status" value="1"/>
</dbReference>
<dbReference type="Gene3D" id="3.40.50.1000">
    <property type="entry name" value="HAD superfamily/HAD-like"/>
    <property type="match status" value="1"/>
</dbReference>
<feature type="compositionally biased region" description="Low complexity" evidence="1">
    <location>
        <begin position="1"/>
        <end position="22"/>
    </location>
</feature>
<evidence type="ECO:0000313" key="2">
    <source>
        <dbReference type="EMBL" id="QRC99292.1"/>
    </source>
</evidence>
<dbReference type="OrthoDB" id="2865258at2759"/>
<dbReference type="InterPro" id="IPR023214">
    <property type="entry name" value="HAD_sf"/>
</dbReference>
<dbReference type="SFLD" id="SFLDG01131">
    <property type="entry name" value="C1.5.2:_MDP_Like"/>
    <property type="match status" value="1"/>
</dbReference>
<dbReference type="NCBIfam" id="TIGR01681">
    <property type="entry name" value="HAD-SF-IIIC"/>
    <property type="match status" value="1"/>
</dbReference>
<dbReference type="AlphaFoldDB" id="A0A7U2F6J1"/>
<keyword evidence="3" id="KW-1185">Reference proteome</keyword>
<dbReference type="InterPro" id="IPR036412">
    <property type="entry name" value="HAD-like_sf"/>
</dbReference>